<feature type="non-terminal residue" evidence="8">
    <location>
        <position position="1"/>
    </location>
</feature>
<proteinExistence type="inferred from homology"/>
<keyword evidence="9" id="KW-1185">Reference proteome</keyword>
<evidence type="ECO:0000256" key="6">
    <source>
        <dbReference type="ARBA" id="ARBA00029869"/>
    </source>
</evidence>
<dbReference type="CDD" id="cd07973">
    <property type="entry name" value="Spt4"/>
    <property type="match status" value="1"/>
</dbReference>
<dbReference type="PANTHER" id="PTHR12882">
    <property type="entry name" value="SUPPRESSOR OF TY 4"/>
    <property type="match status" value="1"/>
</dbReference>
<gene>
    <name evidence="8" type="ORF">BB560_007148</name>
</gene>
<evidence type="ECO:0000256" key="2">
    <source>
        <dbReference type="ARBA" id="ARBA00010464"/>
    </source>
</evidence>
<comment type="caution">
    <text evidence="8">The sequence shown here is derived from an EMBL/GenBank/DDBJ whole genome shotgun (WGS) entry which is preliminary data.</text>
</comment>
<dbReference type="InterPro" id="IPR022800">
    <property type="entry name" value="Spt4/RpoE2_Znf"/>
</dbReference>
<dbReference type="SMART" id="SM01389">
    <property type="entry name" value="Spt4"/>
    <property type="match status" value="1"/>
</dbReference>
<feature type="domain" description="Spt4/RpoE2 zinc finger" evidence="7">
    <location>
        <begin position="1"/>
        <end position="67"/>
    </location>
</feature>
<dbReference type="Proteomes" id="UP000245609">
    <property type="component" value="Unassembled WGS sequence"/>
</dbReference>
<dbReference type="EMBL" id="MBFS01003732">
    <property type="protein sequence ID" value="PVU85093.1"/>
    <property type="molecule type" value="Genomic_DNA"/>
</dbReference>
<dbReference type="GO" id="GO:0140673">
    <property type="term" value="P:transcription elongation-coupled chromatin remodeling"/>
    <property type="evidence" value="ECO:0007669"/>
    <property type="project" value="InterPro"/>
</dbReference>
<dbReference type="InterPro" id="IPR009287">
    <property type="entry name" value="Spt4"/>
</dbReference>
<name>A0A2T9XYF0_9FUNG</name>
<comment type="similarity">
    <text evidence="2">Belongs to the SPT4 family.</text>
</comment>
<evidence type="ECO:0000313" key="9">
    <source>
        <dbReference type="Proteomes" id="UP000245609"/>
    </source>
</evidence>
<dbReference type="AlphaFoldDB" id="A0A2T9XYF0"/>
<dbReference type="GO" id="GO:0006355">
    <property type="term" value="P:regulation of DNA-templated transcription"/>
    <property type="evidence" value="ECO:0007669"/>
    <property type="project" value="InterPro"/>
</dbReference>
<accession>A0A2T9XYF0</accession>
<evidence type="ECO:0000256" key="5">
    <source>
        <dbReference type="ARBA" id="ARBA00023242"/>
    </source>
</evidence>
<dbReference type="GO" id="GO:0000993">
    <property type="term" value="F:RNA polymerase II complex binding"/>
    <property type="evidence" value="ECO:0007669"/>
    <property type="project" value="TreeGrafter"/>
</dbReference>
<dbReference type="PIRSF" id="PIRSF025023">
    <property type="entry name" value="Spt4"/>
    <property type="match status" value="1"/>
</dbReference>
<evidence type="ECO:0000313" key="8">
    <source>
        <dbReference type="EMBL" id="PVU85093.1"/>
    </source>
</evidence>
<dbReference type="SUPFAM" id="SSF63393">
    <property type="entry name" value="RNA polymerase subunits"/>
    <property type="match status" value="1"/>
</dbReference>
<sequence length="94" mass="10717">SVTQFRKDGCDNCEELLEMRGSTERVMECTSTNFDGITALMDPSKSWVGRYNHIENYYPGLYAGYVSGRLPEDVQDLLAERGITYYPRDGSMMN</sequence>
<reference evidence="8 9" key="1">
    <citation type="journal article" date="2018" name="MBio">
        <title>Comparative Genomics Reveals the Core Gene Toolbox for the Fungus-Insect Symbiosis.</title>
        <authorList>
            <person name="Wang Y."/>
            <person name="Stata M."/>
            <person name="Wang W."/>
            <person name="Stajich J.E."/>
            <person name="White M.M."/>
            <person name="Moncalvo J.M."/>
        </authorList>
    </citation>
    <scope>NUCLEOTIDE SEQUENCE [LARGE SCALE GENOMIC DNA]</scope>
    <source>
        <strain evidence="8 9">SC-DP-2</strain>
    </source>
</reference>
<dbReference type="GO" id="GO:0008270">
    <property type="term" value="F:zinc ion binding"/>
    <property type="evidence" value="ECO:0007669"/>
    <property type="project" value="InterPro"/>
</dbReference>
<evidence type="ECO:0000256" key="1">
    <source>
        <dbReference type="ARBA" id="ARBA00004123"/>
    </source>
</evidence>
<dbReference type="Gene3D" id="3.30.40.210">
    <property type="match status" value="1"/>
</dbReference>
<dbReference type="OrthoDB" id="248751at2759"/>
<dbReference type="Pfam" id="PF06093">
    <property type="entry name" value="Spt4"/>
    <property type="match status" value="1"/>
</dbReference>
<dbReference type="GO" id="GO:0032044">
    <property type="term" value="C:DSIF complex"/>
    <property type="evidence" value="ECO:0007669"/>
    <property type="project" value="TreeGrafter"/>
</dbReference>
<comment type="subcellular location">
    <subcellularLocation>
        <location evidence="1">Nucleus</location>
    </subcellularLocation>
</comment>
<keyword evidence="5" id="KW-0539">Nucleus</keyword>
<keyword evidence="4" id="KW-0804">Transcription</keyword>
<dbReference type="InterPro" id="IPR038510">
    <property type="entry name" value="Spt4_sf"/>
</dbReference>
<dbReference type="PANTHER" id="PTHR12882:SF1">
    <property type="entry name" value="TRANSCRIPTION ELONGATION FACTOR SPT4"/>
    <property type="match status" value="1"/>
</dbReference>
<evidence type="ECO:0000256" key="3">
    <source>
        <dbReference type="ARBA" id="ARBA00020182"/>
    </source>
</evidence>
<evidence type="ECO:0000259" key="7">
    <source>
        <dbReference type="SMART" id="SM01389"/>
    </source>
</evidence>
<protein>
    <recommendedName>
        <fullName evidence="3">Transcription elongation factor SPT4</fullName>
    </recommendedName>
    <alternativeName>
        <fullName evidence="6">Chromatin elongation factor SPT4</fullName>
    </alternativeName>
</protein>
<dbReference type="STRING" id="133381.A0A2T9XYF0"/>
<dbReference type="InterPro" id="IPR029040">
    <property type="entry name" value="RPABC4/Spt4"/>
</dbReference>
<organism evidence="8 9">
    <name type="scientific">Smittium megazygosporum</name>
    <dbReference type="NCBI Taxonomy" id="133381"/>
    <lineage>
        <taxon>Eukaryota</taxon>
        <taxon>Fungi</taxon>
        <taxon>Fungi incertae sedis</taxon>
        <taxon>Zoopagomycota</taxon>
        <taxon>Kickxellomycotina</taxon>
        <taxon>Harpellomycetes</taxon>
        <taxon>Harpellales</taxon>
        <taxon>Legeriomycetaceae</taxon>
        <taxon>Smittium</taxon>
    </lineage>
</organism>
<evidence type="ECO:0000256" key="4">
    <source>
        <dbReference type="ARBA" id="ARBA00023163"/>
    </source>
</evidence>